<dbReference type="Proteomes" id="UP000565719">
    <property type="component" value="Unassembled WGS sequence"/>
</dbReference>
<keyword evidence="1" id="KW-0472">Membrane</keyword>
<dbReference type="RefSeq" id="WP_171362293.1">
    <property type="nucleotide sequence ID" value="NZ_VTXC01000084.1"/>
</dbReference>
<feature type="transmembrane region" description="Helical" evidence="1">
    <location>
        <begin position="58"/>
        <end position="77"/>
    </location>
</feature>
<reference evidence="2 3" key="1">
    <citation type="submission" date="2019-09" db="EMBL/GenBank/DDBJ databases">
        <title>Draft genome sequencing and comparative genomics of hatchery-associated Vibrios.</title>
        <authorList>
            <person name="Kehlet-Delgado H."/>
            <person name="Mueller R.S."/>
        </authorList>
    </citation>
    <scope>NUCLEOTIDE SEQUENCE [LARGE SCALE GENOMIC DNA]</scope>
    <source>
        <strain evidence="2 3">99-46-Y</strain>
    </source>
</reference>
<dbReference type="AlphaFoldDB" id="A0A7Y4A248"/>
<keyword evidence="1" id="KW-1133">Transmembrane helix</keyword>
<gene>
    <name evidence="2" type="ORF">F0225_18650</name>
</gene>
<evidence type="ECO:0000256" key="1">
    <source>
        <dbReference type="SAM" id="Phobius"/>
    </source>
</evidence>
<comment type="caution">
    <text evidence="2">The sequence shown here is derived from an EMBL/GenBank/DDBJ whole genome shotgun (WGS) entry which is preliminary data.</text>
</comment>
<feature type="transmembrane region" description="Helical" evidence="1">
    <location>
        <begin position="150"/>
        <end position="169"/>
    </location>
</feature>
<sequence>MQRRFIGLFTTKAQPFSKWWQEFRSEVTVIPMEDPFDPVVSVDDKVLKVRTGYHNRRNYYIVPWMLMLSIMATYFTVESWPDFPYLVEDAHETIALMQEYRRTGDRPFYDIDKMEAYHRAMLNEDGRATFFTYMEAQSVRGRLDRFIEGVVLLGLMWMITVAMWLLFLLKPRDAEIYFDRQRQIVYSWRHGRVGAAYFDKMGLIENHLGINLVLQFENKKQKGYSPMAIVGIDTGKLTFHSEADTTYPLAQILAFMDHGKSAVITGSSFKRKPAKFFWRIDPKPNNFEQRVNAALEAEGDFVHHYQTRRPKGHAI</sequence>
<evidence type="ECO:0000313" key="2">
    <source>
        <dbReference type="EMBL" id="NOH73337.1"/>
    </source>
</evidence>
<organism evidence="2 3">
    <name type="scientific">Vibrio pectenicida</name>
    <dbReference type="NCBI Taxonomy" id="62763"/>
    <lineage>
        <taxon>Bacteria</taxon>
        <taxon>Pseudomonadati</taxon>
        <taxon>Pseudomonadota</taxon>
        <taxon>Gammaproteobacteria</taxon>
        <taxon>Vibrionales</taxon>
        <taxon>Vibrionaceae</taxon>
        <taxon>Vibrio</taxon>
    </lineage>
</organism>
<keyword evidence="1" id="KW-0812">Transmembrane</keyword>
<dbReference type="EMBL" id="VTXC01000084">
    <property type="protein sequence ID" value="NOH73337.1"/>
    <property type="molecule type" value="Genomic_DNA"/>
</dbReference>
<proteinExistence type="predicted"/>
<evidence type="ECO:0000313" key="3">
    <source>
        <dbReference type="Proteomes" id="UP000565719"/>
    </source>
</evidence>
<accession>A0A7Y4A248</accession>
<name>A0A7Y4A248_9VIBR</name>
<protein>
    <submittedName>
        <fullName evidence="2">Uncharacterized protein</fullName>
    </submittedName>
</protein>